<name>A0A4P2VPG2_9ARCH</name>
<dbReference type="RefSeq" id="WP_269473723.1">
    <property type="nucleotide sequence ID" value="NZ_AP018732.1"/>
</dbReference>
<dbReference type="Proteomes" id="UP000509448">
    <property type="component" value="Chromosome"/>
</dbReference>
<keyword evidence="2" id="KW-1185">Reference proteome</keyword>
<dbReference type="AlphaFoldDB" id="A0A4P2VPG2"/>
<dbReference type="KEGG" id="ccai:NAS2_1388"/>
<organism evidence="1 2">
    <name type="scientific">Conexivisphaera calida</name>
    <dbReference type="NCBI Taxonomy" id="1874277"/>
    <lineage>
        <taxon>Archaea</taxon>
        <taxon>Nitrososphaerota</taxon>
        <taxon>Conexivisphaeria</taxon>
        <taxon>Conexivisphaerales</taxon>
        <taxon>Conexivisphaeraceae</taxon>
        <taxon>Conexivisphaera</taxon>
    </lineage>
</organism>
<evidence type="ECO:0000313" key="2">
    <source>
        <dbReference type="Proteomes" id="UP000509448"/>
    </source>
</evidence>
<reference evidence="1 2" key="1">
    <citation type="journal article" date="2019" name="ISME J.">
        <title>Isolation and characterization of a thermophilic sulfur- and iron-reducing thaumarchaeote from a terrestrial acidic hot spring.</title>
        <authorList>
            <person name="Kato S."/>
            <person name="Itoh T."/>
            <person name="Yuki M."/>
            <person name="Nagamori M."/>
            <person name="Ohnishi M."/>
            <person name="Uematsu K."/>
            <person name="Suzuki K."/>
            <person name="Takashina T."/>
            <person name="Ohkuma M."/>
        </authorList>
    </citation>
    <scope>NUCLEOTIDE SEQUENCE [LARGE SCALE GENOMIC DNA]</scope>
    <source>
        <strain evidence="1 2">NAS-02</strain>
    </source>
</reference>
<dbReference type="EMBL" id="AP018732">
    <property type="protein sequence ID" value="BBE42775.1"/>
    <property type="molecule type" value="Genomic_DNA"/>
</dbReference>
<dbReference type="GeneID" id="77169641"/>
<protein>
    <submittedName>
        <fullName evidence="1">Uncharacterized protein</fullName>
    </submittedName>
</protein>
<evidence type="ECO:0000313" key="1">
    <source>
        <dbReference type="EMBL" id="BBE42775.1"/>
    </source>
</evidence>
<sequence>MELVGVAVRVNKGIAAMDVISDGSGAGLGMDPRARAPAWAMDPR</sequence>
<gene>
    <name evidence="1" type="ORF">NAS2_1388</name>
</gene>
<proteinExistence type="predicted"/>
<accession>A0A4P2VPG2</accession>